<accession>A0A564Y4V5</accession>
<dbReference type="AlphaFoldDB" id="A0A564Y4V5"/>
<gene>
    <name evidence="2" type="ORF">WMSIL1_LOCUS2348</name>
</gene>
<name>A0A564Y4V5_HYMDI</name>
<keyword evidence="1" id="KW-0472">Membrane</keyword>
<reference evidence="2 3" key="1">
    <citation type="submission" date="2019-07" db="EMBL/GenBank/DDBJ databases">
        <authorList>
            <person name="Jastrzebski P J."/>
            <person name="Paukszto L."/>
            <person name="Jastrzebski P J."/>
        </authorList>
    </citation>
    <scope>NUCLEOTIDE SEQUENCE [LARGE SCALE GENOMIC DNA]</scope>
    <source>
        <strain evidence="2 3">WMS-il1</strain>
    </source>
</reference>
<feature type="transmembrane region" description="Helical" evidence="1">
    <location>
        <begin position="28"/>
        <end position="47"/>
    </location>
</feature>
<keyword evidence="3" id="KW-1185">Reference proteome</keyword>
<keyword evidence="1" id="KW-0812">Transmembrane</keyword>
<evidence type="ECO:0000313" key="3">
    <source>
        <dbReference type="Proteomes" id="UP000321570"/>
    </source>
</evidence>
<evidence type="ECO:0000313" key="2">
    <source>
        <dbReference type="EMBL" id="VUZ41534.1"/>
    </source>
</evidence>
<proteinExistence type="predicted"/>
<dbReference type="Proteomes" id="UP000321570">
    <property type="component" value="Unassembled WGS sequence"/>
</dbReference>
<dbReference type="EMBL" id="CABIJS010000065">
    <property type="protein sequence ID" value="VUZ41534.1"/>
    <property type="molecule type" value="Genomic_DNA"/>
</dbReference>
<keyword evidence="1" id="KW-1133">Transmembrane helix</keyword>
<evidence type="ECO:0000256" key="1">
    <source>
        <dbReference type="SAM" id="Phobius"/>
    </source>
</evidence>
<protein>
    <submittedName>
        <fullName evidence="2">Uncharacterized protein</fullName>
    </submittedName>
</protein>
<sequence length="79" mass="8993">MRLAMLILVVTSPMACIRSSLTALTDSFLVSVQIAVLALMFIERTIFIEVKIATKSELQFIILRTRVLSLRLWLRVISK</sequence>
<organism evidence="2 3">
    <name type="scientific">Hymenolepis diminuta</name>
    <name type="common">Rat tapeworm</name>
    <dbReference type="NCBI Taxonomy" id="6216"/>
    <lineage>
        <taxon>Eukaryota</taxon>
        <taxon>Metazoa</taxon>
        <taxon>Spiralia</taxon>
        <taxon>Lophotrochozoa</taxon>
        <taxon>Platyhelminthes</taxon>
        <taxon>Cestoda</taxon>
        <taxon>Eucestoda</taxon>
        <taxon>Cyclophyllidea</taxon>
        <taxon>Hymenolepididae</taxon>
        <taxon>Hymenolepis</taxon>
    </lineage>
</organism>